<dbReference type="SUPFAM" id="SSF53098">
    <property type="entry name" value="Ribonuclease H-like"/>
    <property type="match status" value="1"/>
</dbReference>
<accession>A0A914EA83</accession>
<dbReference type="Pfam" id="PF05699">
    <property type="entry name" value="Dimer_Tnp_hAT"/>
    <property type="match status" value="1"/>
</dbReference>
<dbReference type="InterPro" id="IPR008906">
    <property type="entry name" value="HATC_C_dom"/>
</dbReference>
<dbReference type="Proteomes" id="UP000887540">
    <property type="component" value="Unplaced"/>
</dbReference>
<dbReference type="WBParaSite" id="ACRNAN_scaffold6630.g13946.t1">
    <property type="protein sequence ID" value="ACRNAN_scaffold6630.g13946.t1"/>
    <property type="gene ID" value="ACRNAN_scaffold6630.g13946"/>
</dbReference>
<protein>
    <submittedName>
        <fullName evidence="3">HAT C-terminal dimerisation domain-containing protein</fullName>
    </submittedName>
</protein>
<sequence length="108" mass="12213">MTTQGRIEQITVNFNGNLKTTRDALTKNGTNGLPNDVMGFYEDHHQQLPYTSKLATKYHCSLCGSVDCEELFSQAGLLLANNRRCNLLPQTIEKIMMVKAFLQENIDF</sequence>
<organism evidence="2 3">
    <name type="scientific">Acrobeloides nanus</name>
    <dbReference type="NCBI Taxonomy" id="290746"/>
    <lineage>
        <taxon>Eukaryota</taxon>
        <taxon>Metazoa</taxon>
        <taxon>Ecdysozoa</taxon>
        <taxon>Nematoda</taxon>
        <taxon>Chromadorea</taxon>
        <taxon>Rhabditida</taxon>
        <taxon>Tylenchina</taxon>
        <taxon>Cephalobomorpha</taxon>
        <taxon>Cephaloboidea</taxon>
        <taxon>Cephalobidae</taxon>
        <taxon>Acrobeloides</taxon>
    </lineage>
</organism>
<keyword evidence="2" id="KW-1185">Reference proteome</keyword>
<proteinExistence type="predicted"/>
<name>A0A914EA83_9BILA</name>
<dbReference type="AlphaFoldDB" id="A0A914EA83"/>
<evidence type="ECO:0000259" key="1">
    <source>
        <dbReference type="Pfam" id="PF05699"/>
    </source>
</evidence>
<evidence type="ECO:0000313" key="2">
    <source>
        <dbReference type="Proteomes" id="UP000887540"/>
    </source>
</evidence>
<feature type="domain" description="HAT C-terminal dimerisation" evidence="1">
    <location>
        <begin position="36"/>
        <end position="99"/>
    </location>
</feature>
<reference evidence="3" key="1">
    <citation type="submission" date="2022-11" db="UniProtKB">
        <authorList>
            <consortium name="WormBaseParasite"/>
        </authorList>
    </citation>
    <scope>IDENTIFICATION</scope>
</reference>
<dbReference type="GO" id="GO:0046983">
    <property type="term" value="F:protein dimerization activity"/>
    <property type="evidence" value="ECO:0007669"/>
    <property type="project" value="InterPro"/>
</dbReference>
<dbReference type="InterPro" id="IPR012337">
    <property type="entry name" value="RNaseH-like_sf"/>
</dbReference>
<evidence type="ECO:0000313" key="3">
    <source>
        <dbReference type="WBParaSite" id="ACRNAN_scaffold6630.g13946.t1"/>
    </source>
</evidence>